<dbReference type="InterPro" id="IPR001830">
    <property type="entry name" value="Glyco_trans_20"/>
</dbReference>
<dbReference type="GO" id="GO:0004805">
    <property type="term" value="F:trehalose-phosphatase activity"/>
    <property type="evidence" value="ECO:0007669"/>
    <property type="project" value="TreeGrafter"/>
</dbReference>
<dbReference type="GO" id="GO:0003825">
    <property type="term" value="F:alpha,alpha-trehalose-phosphate synthase (UDP-forming) activity"/>
    <property type="evidence" value="ECO:0007669"/>
    <property type="project" value="TreeGrafter"/>
</dbReference>
<dbReference type="Pfam" id="PF00982">
    <property type="entry name" value="Glyco_transf_20"/>
    <property type="match status" value="1"/>
</dbReference>
<evidence type="ECO:0000313" key="2">
    <source>
        <dbReference type="Proteomes" id="UP000285060"/>
    </source>
</evidence>
<dbReference type="GO" id="GO:0005829">
    <property type="term" value="C:cytosol"/>
    <property type="evidence" value="ECO:0007669"/>
    <property type="project" value="TreeGrafter"/>
</dbReference>
<evidence type="ECO:0000313" key="1">
    <source>
        <dbReference type="EMBL" id="RHY22173.1"/>
    </source>
</evidence>
<dbReference type="Gene3D" id="3.40.50.2000">
    <property type="entry name" value="Glycogen Phosphorylase B"/>
    <property type="match status" value="1"/>
</dbReference>
<accession>A0A418AIG0</accession>
<keyword evidence="2" id="KW-1185">Reference proteome</keyword>
<dbReference type="PANTHER" id="PTHR10788:SF106">
    <property type="entry name" value="BCDNA.GH08860"/>
    <property type="match status" value="1"/>
</dbReference>
<organism evidence="1 2">
    <name type="scientific">Aphanomyces invadans</name>
    <dbReference type="NCBI Taxonomy" id="157072"/>
    <lineage>
        <taxon>Eukaryota</taxon>
        <taxon>Sar</taxon>
        <taxon>Stramenopiles</taxon>
        <taxon>Oomycota</taxon>
        <taxon>Saprolegniomycetes</taxon>
        <taxon>Saprolegniales</taxon>
        <taxon>Verrucalvaceae</taxon>
        <taxon>Aphanomyces</taxon>
    </lineage>
</organism>
<gene>
    <name evidence="1" type="ORF">DYB32_009589</name>
</gene>
<dbReference type="PANTHER" id="PTHR10788">
    <property type="entry name" value="TREHALOSE-6-PHOSPHATE SYNTHASE"/>
    <property type="match status" value="1"/>
</dbReference>
<dbReference type="AlphaFoldDB" id="A0A418AIG0"/>
<dbReference type="Proteomes" id="UP000285060">
    <property type="component" value="Unassembled WGS sequence"/>
</dbReference>
<name>A0A418AIG0_9STRA</name>
<reference evidence="1 2" key="1">
    <citation type="submission" date="2018-08" db="EMBL/GenBank/DDBJ databases">
        <title>Aphanomyces genome sequencing and annotation.</title>
        <authorList>
            <person name="Minardi D."/>
            <person name="Oidtmann B."/>
            <person name="Van Der Giezen M."/>
            <person name="Studholme D.J."/>
        </authorList>
    </citation>
    <scope>NUCLEOTIDE SEQUENCE [LARGE SCALE GENOMIC DNA]</scope>
    <source>
        <strain evidence="1 2">NJM0002</strain>
    </source>
</reference>
<protein>
    <submittedName>
        <fullName evidence="1">Uncharacterized protein</fullName>
    </submittedName>
</protein>
<proteinExistence type="predicted"/>
<comment type="caution">
    <text evidence="1">The sequence shown here is derived from an EMBL/GenBank/DDBJ whole genome shotgun (WGS) entry which is preliminary data.</text>
</comment>
<sequence length="119" mass="13450">MRTQQVVHTSATDPWPAFLAMSKDFATAIAKAYAAGDILWLQDYDLVMVPHFLNRTFPRGTTVFAVGLFLHLPFPSQSVLSTLPFHLDILRSMLVVNHIGFHVYEYVEVACIPVERPSF</sequence>
<dbReference type="EMBL" id="QUSY01002166">
    <property type="protein sequence ID" value="RHY22173.1"/>
    <property type="molecule type" value="Genomic_DNA"/>
</dbReference>
<dbReference type="GO" id="GO:0005992">
    <property type="term" value="P:trehalose biosynthetic process"/>
    <property type="evidence" value="ECO:0007669"/>
    <property type="project" value="InterPro"/>
</dbReference>
<dbReference type="SUPFAM" id="SSF53756">
    <property type="entry name" value="UDP-Glycosyltransferase/glycogen phosphorylase"/>
    <property type="match status" value="1"/>
</dbReference>